<dbReference type="SMART" id="SM00327">
    <property type="entry name" value="VWA"/>
    <property type="match status" value="1"/>
</dbReference>
<evidence type="ECO:0000256" key="1">
    <source>
        <dbReference type="SAM" id="MobiDB-lite"/>
    </source>
</evidence>
<dbReference type="InterPro" id="IPR002035">
    <property type="entry name" value="VWF_A"/>
</dbReference>
<dbReference type="Gramene" id="OGLUM12G11460.1">
    <property type="protein sequence ID" value="OGLUM12G11460.1"/>
    <property type="gene ID" value="OGLUM12G11460"/>
</dbReference>
<dbReference type="EnsemblPlants" id="OGLUM12G11460.1">
    <property type="protein sequence ID" value="OGLUM12G11460.1"/>
    <property type="gene ID" value="OGLUM12G11460"/>
</dbReference>
<organism evidence="3">
    <name type="scientific">Oryza glumipatula</name>
    <dbReference type="NCBI Taxonomy" id="40148"/>
    <lineage>
        <taxon>Eukaryota</taxon>
        <taxon>Viridiplantae</taxon>
        <taxon>Streptophyta</taxon>
        <taxon>Embryophyta</taxon>
        <taxon>Tracheophyta</taxon>
        <taxon>Spermatophyta</taxon>
        <taxon>Magnoliopsida</taxon>
        <taxon>Liliopsida</taxon>
        <taxon>Poales</taxon>
        <taxon>Poaceae</taxon>
        <taxon>BOP clade</taxon>
        <taxon>Oryzoideae</taxon>
        <taxon>Oryzeae</taxon>
        <taxon>Oryzinae</taxon>
        <taxon>Oryza</taxon>
    </lineage>
</organism>
<dbReference type="HOGENOM" id="CLU_029892_0_0_1"/>
<dbReference type="Gene3D" id="3.40.50.410">
    <property type="entry name" value="von Willebrand factor, type A domain"/>
    <property type="match status" value="1"/>
</dbReference>
<dbReference type="PANTHER" id="PTHR10579">
    <property type="entry name" value="CALCIUM-ACTIVATED CHLORIDE CHANNEL REGULATOR"/>
    <property type="match status" value="1"/>
</dbReference>
<evidence type="ECO:0000313" key="4">
    <source>
        <dbReference type="Proteomes" id="UP000026961"/>
    </source>
</evidence>
<dbReference type="InterPro" id="IPR051266">
    <property type="entry name" value="CLCR"/>
</dbReference>
<keyword evidence="4" id="KW-1185">Reference proteome</keyword>
<dbReference type="AlphaFoldDB" id="A0A0E0BS00"/>
<feature type="domain" description="VWFA" evidence="2">
    <location>
        <begin position="69"/>
        <end position="245"/>
    </location>
</feature>
<evidence type="ECO:0000259" key="2">
    <source>
        <dbReference type="PROSITE" id="PS50234"/>
    </source>
</evidence>
<evidence type="ECO:0000313" key="3">
    <source>
        <dbReference type="EnsemblPlants" id="OGLUM12G11460.1"/>
    </source>
</evidence>
<dbReference type="Proteomes" id="UP000026961">
    <property type="component" value="Chromosome 12"/>
</dbReference>
<dbReference type="InterPro" id="IPR036465">
    <property type="entry name" value="vWFA_dom_sf"/>
</dbReference>
<reference evidence="3" key="1">
    <citation type="submission" date="2015-04" db="UniProtKB">
        <authorList>
            <consortium name="EnsemblPlants"/>
        </authorList>
    </citation>
    <scope>IDENTIFICATION</scope>
</reference>
<dbReference type="STRING" id="40148.A0A0E0BS00"/>
<dbReference type="Pfam" id="PF00092">
    <property type="entry name" value="VWA"/>
    <property type="match status" value="1"/>
</dbReference>
<dbReference type="InterPro" id="IPR032838">
    <property type="entry name" value="Vwaint_dom"/>
</dbReference>
<dbReference type="PROSITE" id="PS50234">
    <property type="entry name" value="VWFA"/>
    <property type="match status" value="1"/>
</dbReference>
<dbReference type="PANTHER" id="PTHR10579:SF129">
    <property type="entry name" value="OS01G0640200 PROTEIN"/>
    <property type="match status" value="1"/>
</dbReference>
<dbReference type="Pfam" id="PF14624">
    <property type="entry name" value="Vwaint"/>
    <property type="match status" value="1"/>
</dbReference>
<proteinExistence type="predicted"/>
<dbReference type="SUPFAM" id="SSF53300">
    <property type="entry name" value="vWA-like"/>
    <property type="match status" value="1"/>
</dbReference>
<dbReference type="eggNOG" id="ENOG502QZGI">
    <property type="taxonomic scope" value="Eukaryota"/>
</dbReference>
<sequence length="527" mass="57190">MTIFNDDELTAPSNSGSTTTRPTAVEVSEAGKVKLAVYKNDEAPLEENTQQALLELTGADSTVNRPGLDLVAVLDVSGSMKEHGKLEKMKTALLFVVKKLSDVDRLSIVTFSDGPDKVCPLRFVTESSMDGFKVLVDGLSAHGWTNIRGGLEMGIQVVAGRRLSAGRVAAMMLMSDGVQNRGGDAREVNLGSLPVYTFGFGADHDPTVLNAIATKSVGGVFNFVKDQVSLSKNFSQPLAGLLTVVVQELQLTVTPIPGNSTIVKVDPGSYPQIQNIAAGSFTITFGNLYGREVRKVLVDLVLPAVKEDGIDCDILEAKYTYISSQGKPFDSPSEIYSIQRTGDADPDAQNPEVQSEVARRQHAGYIKEARTMADANDLRNAMYKLAEAQNKLEDIVLDKAKPMVDMLRTELQQLRRLMESPELYKKEGRPYALSAETSHDRQRMASRGDVEDVRLFATPRMDKYLAQAKLFDEDPAAPIPSADEDAKEELAANPLAPLAGPLAFYIKAAIQALQSLEKIISVAATPR</sequence>
<protein>
    <recommendedName>
        <fullName evidence="2">VWFA domain-containing protein</fullName>
    </recommendedName>
</protein>
<reference evidence="3" key="2">
    <citation type="submission" date="2018-05" db="EMBL/GenBank/DDBJ databases">
        <title>OgluRS3 (Oryza glumaepatula Reference Sequence Version 3).</title>
        <authorList>
            <person name="Zhang J."/>
            <person name="Kudrna D."/>
            <person name="Lee S."/>
            <person name="Talag J."/>
            <person name="Welchert J."/>
            <person name="Wing R.A."/>
        </authorList>
    </citation>
    <scope>NUCLEOTIDE SEQUENCE [LARGE SCALE GENOMIC DNA]</scope>
</reference>
<name>A0A0E0BS00_9ORYZ</name>
<feature type="compositionally biased region" description="Polar residues" evidence="1">
    <location>
        <begin position="11"/>
        <end position="22"/>
    </location>
</feature>
<feature type="region of interest" description="Disordered" evidence="1">
    <location>
        <begin position="1"/>
        <end position="24"/>
    </location>
</feature>
<accession>A0A0E0BS00</accession>